<feature type="domain" description="UDENN" evidence="5">
    <location>
        <begin position="172"/>
        <end position="587"/>
    </location>
</feature>
<evidence type="ECO:0000313" key="6">
    <source>
        <dbReference type="EMBL" id="PRP87695.1"/>
    </source>
</evidence>
<evidence type="ECO:0000313" key="7">
    <source>
        <dbReference type="Proteomes" id="UP000241769"/>
    </source>
</evidence>
<organism evidence="6 7">
    <name type="scientific">Planoprotostelium fungivorum</name>
    <dbReference type="NCBI Taxonomy" id="1890364"/>
    <lineage>
        <taxon>Eukaryota</taxon>
        <taxon>Amoebozoa</taxon>
        <taxon>Evosea</taxon>
        <taxon>Variosea</taxon>
        <taxon>Cavosteliida</taxon>
        <taxon>Cavosteliaceae</taxon>
        <taxon>Planoprotostelium</taxon>
    </lineage>
</organism>
<feature type="compositionally biased region" description="Basic residues" evidence="4">
    <location>
        <begin position="1"/>
        <end position="10"/>
    </location>
</feature>
<feature type="compositionally biased region" description="Polar residues" evidence="4">
    <location>
        <begin position="111"/>
        <end position="122"/>
    </location>
</feature>
<dbReference type="InterPro" id="IPR036322">
    <property type="entry name" value="WD40_repeat_dom_sf"/>
</dbReference>
<dbReference type="InterPro" id="IPR001680">
    <property type="entry name" value="WD40_rpt"/>
</dbReference>
<dbReference type="InterPro" id="IPR005112">
    <property type="entry name" value="dDENN_dom"/>
</dbReference>
<evidence type="ECO:0000256" key="3">
    <source>
        <dbReference type="PROSITE-ProRule" id="PRU00221"/>
    </source>
</evidence>
<dbReference type="PROSITE" id="PS50294">
    <property type="entry name" value="WD_REPEATS_REGION"/>
    <property type="match status" value="6"/>
</dbReference>
<dbReference type="InterPro" id="IPR043153">
    <property type="entry name" value="DENN_C"/>
</dbReference>
<feature type="repeat" description="WD" evidence="3">
    <location>
        <begin position="1224"/>
        <end position="1263"/>
    </location>
</feature>
<dbReference type="SMART" id="SM00801">
    <property type="entry name" value="dDENN"/>
    <property type="match status" value="1"/>
</dbReference>
<dbReference type="GO" id="GO:0031410">
    <property type="term" value="C:cytoplasmic vesicle"/>
    <property type="evidence" value="ECO:0007669"/>
    <property type="project" value="TreeGrafter"/>
</dbReference>
<evidence type="ECO:0000256" key="1">
    <source>
        <dbReference type="ARBA" id="ARBA00022574"/>
    </source>
</evidence>
<proteinExistence type="predicted"/>
<feature type="compositionally biased region" description="Low complexity" evidence="4">
    <location>
        <begin position="86"/>
        <end position="98"/>
    </location>
</feature>
<gene>
    <name evidence="6" type="ORF">PROFUN_02395</name>
</gene>
<dbReference type="STRING" id="1890364.A0A2P6NUP8"/>
<feature type="repeat" description="WD" evidence="3">
    <location>
        <begin position="1032"/>
        <end position="1071"/>
    </location>
</feature>
<feature type="repeat" description="WD" evidence="3">
    <location>
        <begin position="1155"/>
        <end position="1194"/>
    </location>
</feature>
<feature type="compositionally biased region" description="Basic and acidic residues" evidence="4">
    <location>
        <begin position="123"/>
        <end position="144"/>
    </location>
</feature>
<feature type="region of interest" description="Disordered" evidence="4">
    <location>
        <begin position="85"/>
        <end position="148"/>
    </location>
</feature>
<dbReference type="InterPro" id="IPR005113">
    <property type="entry name" value="uDENN_dom"/>
</dbReference>
<dbReference type="Pfam" id="PF00400">
    <property type="entry name" value="WD40"/>
    <property type="match status" value="8"/>
</dbReference>
<dbReference type="Pfam" id="PF02141">
    <property type="entry name" value="DENN"/>
    <property type="match status" value="1"/>
</dbReference>
<dbReference type="PRINTS" id="PR00320">
    <property type="entry name" value="GPROTEINBRPT"/>
</dbReference>
<dbReference type="EMBL" id="MDYQ01000018">
    <property type="protein sequence ID" value="PRP87695.1"/>
    <property type="molecule type" value="Genomic_DNA"/>
</dbReference>
<dbReference type="OrthoDB" id="6019893at2759"/>
<evidence type="ECO:0000259" key="5">
    <source>
        <dbReference type="PROSITE" id="PS50211"/>
    </source>
</evidence>
<dbReference type="CDD" id="cd00200">
    <property type="entry name" value="WD40"/>
    <property type="match status" value="1"/>
</dbReference>
<dbReference type="Gene3D" id="2.130.10.10">
    <property type="entry name" value="YVTN repeat-like/Quinoprotein amine dehydrogenase"/>
    <property type="match status" value="2"/>
</dbReference>
<dbReference type="InParanoid" id="A0A2P6NUP8"/>
<dbReference type="SMART" id="SM00320">
    <property type="entry name" value="WD40"/>
    <property type="match status" value="8"/>
</dbReference>
<dbReference type="PANTHER" id="PTHR12296">
    <property type="entry name" value="DENN DOMAIN-CONTAINING PROTEIN 4"/>
    <property type="match status" value="1"/>
</dbReference>
<feature type="repeat" description="WD" evidence="3">
    <location>
        <begin position="1113"/>
        <end position="1153"/>
    </location>
</feature>
<dbReference type="InterPro" id="IPR020472">
    <property type="entry name" value="WD40_PAC1"/>
</dbReference>
<feature type="repeat" description="WD" evidence="3">
    <location>
        <begin position="1072"/>
        <end position="1112"/>
    </location>
</feature>
<dbReference type="InterPro" id="IPR015943">
    <property type="entry name" value="WD40/YVTN_repeat-like_dom_sf"/>
</dbReference>
<dbReference type="Pfam" id="PF03455">
    <property type="entry name" value="dDENN"/>
    <property type="match status" value="1"/>
</dbReference>
<dbReference type="GO" id="GO:0032483">
    <property type="term" value="P:regulation of Rab protein signal transduction"/>
    <property type="evidence" value="ECO:0007669"/>
    <property type="project" value="TreeGrafter"/>
</dbReference>
<dbReference type="Pfam" id="PF03456">
    <property type="entry name" value="uDENN"/>
    <property type="match status" value="1"/>
</dbReference>
<dbReference type="Gene3D" id="3.40.50.11500">
    <property type="match status" value="1"/>
</dbReference>
<evidence type="ECO:0000256" key="4">
    <source>
        <dbReference type="SAM" id="MobiDB-lite"/>
    </source>
</evidence>
<feature type="region of interest" description="Disordered" evidence="4">
    <location>
        <begin position="1"/>
        <end position="69"/>
    </location>
</feature>
<dbReference type="PROSITE" id="PS00678">
    <property type="entry name" value="WD_REPEATS_1"/>
    <property type="match status" value="5"/>
</dbReference>
<feature type="repeat" description="WD" evidence="3">
    <location>
        <begin position="1303"/>
        <end position="1333"/>
    </location>
</feature>
<dbReference type="SMART" id="SM00800">
    <property type="entry name" value="uDENN"/>
    <property type="match status" value="1"/>
</dbReference>
<dbReference type="SUPFAM" id="SSF50978">
    <property type="entry name" value="WD40 repeat-like"/>
    <property type="match status" value="1"/>
</dbReference>
<feature type="repeat" description="WD" evidence="3">
    <location>
        <begin position="1264"/>
        <end position="1294"/>
    </location>
</feature>
<dbReference type="Gene3D" id="3.30.450.200">
    <property type="match status" value="1"/>
</dbReference>
<name>A0A2P6NUP8_9EUKA</name>
<comment type="caution">
    <text evidence="6">The sequence shown here is derived from an EMBL/GenBank/DDBJ whole genome shotgun (WGS) entry which is preliminary data.</text>
</comment>
<evidence type="ECO:0000256" key="2">
    <source>
        <dbReference type="ARBA" id="ARBA00022737"/>
    </source>
</evidence>
<dbReference type="Proteomes" id="UP000241769">
    <property type="component" value="Unassembled WGS sequence"/>
</dbReference>
<dbReference type="SMART" id="SM00799">
    <property type="entry name" value="DENN"/>
    <property type="match status" value="1"/>
</dbReference>
<feature type="compositionally biased region" description="Basic and acidic residues" evidence="4">
    <location>
        <begin position="18"/>
        <end position="27"/>
    </location>
</feature>
<keyword evidence="2" id="KW-0677">Repeat</keyword>
<keyword evidence="7" id="KW-1185">Reference proteome</keyword>
<protein>
    <recommendedName>
        <fullName evidence="5">UDENN domain-containing protein</fullName>
    </recommendedName>
</protein>
<reference evidence="6 7" key="1">
    <citation type="journal article" date="2018" name="Genome Biol. Evol.">
        <title>Multiple Roots of Fruiting Body Formation in Amoebozoa.</title>
        <authorList>
            <person name="Hillmann F."/>
            <person name="Forbes G."/>
            <person name="Novohradska S."/>
            <person name="Ferling I."/>
            <person name="Riege K."/>
            <person name="Groth M."/>
            <person name="Westermann M."/>
            <person name="Marz M."/>
            <person name="Spaller T."/>
            <person name="Winckler T."/>
            <person name="Schaap P."/>
            <person name="Glockner G."/>
        </authorList>
    </citation>
    <scope>NUCLEOTIDE SEQUENCE [LARGE SCALE GENOMIC DNA]</scope>
    <source>
        <strain evidence="6 7">Jena</strain>
    </source>
</reference>
<sequence length="1339" mass="152140">MKLSRSKSKGRLGSMRNGDVKGPRDDTASETSDSESIGSLSSSTKEDSPKNRWTKFTWRSKKKDKSKFLDDSVSISDVDEYFDGTSVRSSRSLSAVSADNIEGSGDELERSTSMPEQVTQSIIEKKEKEKEKKKKEAEERERPAVDVPRPNGTDRFVSYFFVLGCGKELEPINKTPADVDPYKMGYKGEILDIFPYSNKEDPFPEHMWMFCQPQGLRLRKEPADPTCFPFILTSSTGERLHGFALIFSERVPAETLKSVFDSTPDHPIYAPKCICILSHWPFYSAFREWSFDLFRKYTHPGNNVGRFLHSLEMTIVNFTMRTPLPPARNVRVRVNLGGDRLVAASRPLHFPVVEFPLFHLFKLLGLNNSLKLFLCILIEEKVVLLSRTYSLLTFVCETIQALLHPLNWPHVYVPILPEVLIDFTYSPTPYILGLNKNYKGIDLNTIKQDAVVVDLEEGTIQCPRPLPEVTEPAYETLRTDLQRCFHADIHSLDSPSFSPLHDQSSTTSIHMNGTIQCIFFRFFASLMHNYRDYMLYIRVFRKPVTIFDTSRFLATKAGSSKEFLESFMETQAFSIFLDTQGNSTSNLLDEWIANQVYDREIDEIVAKYSPSSVGRDKPVESVTIPEMQSSPPLPPLQSTTNLHNFEFPRLNNLLLEKHFGTKTIAIGFKVPFQDSSIAIPNFSPGSPDIEMCSAASSPVMKKKSQVKEVIDLFVSECLEGRVSDKQTELQLLDFFKFDFARVLFAKAILPGSDQINVQLTTECFMQLKEVLDSAMREASNNGDHHSPRYIVPSIFTYCHIENGAETLMRRHEQIWQNNRFWEKAYFGGNEKFGRKLTENSETVSKSWKRMYGDIRTKMNLFEGMSTSDQDAIINTEDDTVFRLLSQFAFNMINLGVESDLTRRFLYKMTSVSGMKEDQSKLLFQLQANMSRANDLLVEDDPGLNGHVAEFNTKFKKGDAYVLTGYTTKNKENTASESVQLFDQFVESKEKTIGGSKMQKMISMFQKQNMEKRKTNNSEFNTEMRDDYTIKTMRGHEEGVLAVACQGATVASGSCDSTVRLWNAKNGSCFAVLNDHTGWVNVMSFLDDTRLVTGSYDKTLKLWDVSRGSKVFTIRGHKLSISCVLIKEQRFVLSGSFDNTIHLWDTRNHRKPAASFTGHSGAITCIDANDNLLLSGSRDSKLRLWDLRSTKCVKTMDEHTDWIFSGSSDATVKIYDTQGRLERSLEGHTGVVNSIHVDDHHLYTGSQDSTVKQWDYLEGSCLYTWEAHTDEVVSIAPLQNKVVSCSHDQTIRMWDPTSKTGRCLNGHTSRINALTSLENKIVSGSWDGTVKLWEFPMEIR</sequence>
<dbReference type="FunCoup" id="A0A2P6NUP8">
    <property type="interactions" value="74"/>
</dbReference>
<dbReference type="PANTHER" id="PTHR12296:SF21">
    <property type="entry name" value="DENN DOMAIN-CONTAINING PROTEIN 3"/>
    <property type="match status" value="1"/>
</dbReference>
<dbReference type="PROSITE" id="PS50211">
    <property type="entry name" value="DENN"/>
    <property type="match status" value="1"/>
</dbReference>
<keyword evidence="1 3" id="KW-0853">WD repeat</keyword>
<dbReference type="InterPro" id="IPR051696">
    <property type="entry name" value="DENN_Domain_GEFs"/>
</dbReference>
<dbReference type="InterPro" id="IPR001194">
    <property type="entry name" value="cDENN_dom"/>
</dbReference>
<dbReference type="InterPro" id="IPR019775">
    <property type="entry name" value="WD40_repeat_CS"/>
</dbReference>
<dbReference type="InterPro" id="IPR037516">
    <property type="entry name" value="Tripartite_DENN"/>
</dbReference>
<accession>A0A2P6NUP8</accession>
<feature type="compositionally biased region" description="Low complexity" evidence="4">
    <location>
        <begin position="29"/>
        <end position="43"/>
    </location>
</feature>
<dbReference type="PROSITE" id="PS50082">
    <property type="entry name" value="WD_REPEATS_2"/>
    <property type="match status" value="7"/>
</dbReference>